<dbReference type="PANTHER" id="PTHR30354:SF22">
    <property type="entry name" value="HIGH-AFFINITY GLUCONATE TRANSPORTER"/>
    <property type="match status" value="1"/>
</dbReference>
<keyword evidence="2" id="KW-0813">Transport</keyword>
<dbReference type="PANTHER" id="PTHR30354">
    <property type="entry name" value="GNT FAMILY GLUCONATE TRANSPORTER"/>
    <property type="match status" value="1"/>
</dbReference>
<feature type="transmembrane region" description="Helical" evidence="8">
    <location>
        <begin position="30"/>
        <end position="50"/>
    </location>
</feature>
<dbReference type="EMBL" id="JADWYR010000001">
    <property type="protein sequence ID" value="MBG9376716.1"/>
    <property type="molecule type" value="Genomic_DNA"/>
</dbReference>
<feature type="transmembrane region" description="Helical" evidence="8">
    <location>
        <begin position="57"/>
        <end position="76"/>
    </location>
</feature>
<keyword evidence="10" id="KW-1185">Reference proteome</keyword>
<feature type="transmembrane region" description="Helical" evidence="8">
    <location>
        <begin position="420"/>
        <end position="437"/>
    </location>
</feature>
<dbReference type="GO" id="GO:0005886">
    <property type="term" value="C:plasma membrane"/>
    <property type="evidence" value="ECO:0007669"/>
    <property type="project" value="UniProtKB-SubCell"/>
</dbReference>
<name>A0A931E790_9BACT</name>
<feature type="transmembrane region" description="Helical" evidence="8">
    <location>
        <begin position="336"/>
        <end position="365"/>
    </location>
</feature>
<comment type="subcellular location">
    <subcellularLocation>
        <location evidence="1">Cell membrane</location>
        <topology evidence="1">Multi-pass membrane protein</topology>
    </subcellularLocation>
</comment>
<evidence type="ECO:0000256" key="3">
    <source>
        <dbReference type="ARBA" id="ARBA00022475"/>
    </source>
</evidence>
<protein>
    <submittedName>
        <fullName evidence="9">Gluconate transporter</fullName>
    </submittedName>
</protein>
<gene>
    <name evidence="9" type="ORF">I5907_10745</name>
</gene>
<dbReference type="AlphaFoldDB" id="A0A931E790"/>
<keyword evidence="5 8" id="KW-1133">Transmembrane helix</keyword>
<evidence type="ECO:0000256" key="1">
    <source>
        <dbReference type="ARBA" id="ARBA00004651"/>
    </source>
</evidence>
<dbReference type="GO" id="GO:0015128">
    <property type="term" value="F:gluconate transmembrane transporter activity"/>
    <property type="evidence" value="ECO:0007669"/>
    <property type="project" value="InterPro"/>
</dbReference>
<dbReference type="Proteomes" id="UP000628448">
    <property type="component" value="Unassembled WGS sequence"/>
</dbReference>
<feature type="transmembrane region" description="Helical" evidence="8">
    <location>
        <begin position="137"/>
        <end position="154"/>
    </location>
</feature>
<dbReference type="Pfam" id="PF02447">
    <property type="entry name" value="GntP_permease"/>
    <property type="match status" value="1"/>
</dbReference>
<comment type="similarity">
    <text evidence="7">Belongs to the GntP permease family.</text>
</comment>
<keyword evidence="4 8" id="KW-0812">Transmembrane</keyword>
<feature type="transmembrane region" description="Helical" evidence="8">
    <location>
        <begin position="96"/>
        <end position="125"/>
    </location>
</feature>
<feature type="transmembrane region" description="Helical" evidence="8">
    <location>
        <begin position="218"/>
        <end position="238"/>
    </location>
</feature>
<dbReference type="PIRSF" id="PIRSF002746">
    <property type="entry name" value="Gluconate_transporter"/>
    <property type="match status" value="1"/>
</dbReference>
<keyword evidence="3" id="KW-1003">Cell membrane</keyword>
<evidence type="ECO:0000256" key="2">
    <source>
        <dbReference type="ARBA" id="ARBA00022448"/>
    </source>
</evidence>
<evidence type="ECO:0000313" key="10">
    <source>
        <dbReference type="Proteomes" id="UP000628448"/>
    </source>
</evidence>
<evidence type="ECO:0000256" key="8">
    <source>
        <dbReference type="SAM" id="Phobius"/>
    </source>
</evidence>
<keyword evidence="6 8" id="KW-0472">Membrane</keyword>
<evidence type="ECO:0000256" key="5">
    <source>
        <dbReference type="ARBA" id="ARBA00022989"/>
    </source>
</evidence>
<feature type="transmembrane region" description="Helical" evidence="8">
    <location>
        <begin position="258"/>
        <end position="277"/>
    </location>
</feature>
<feature type="transmembrane region" description="Helical" evidence="8">
    <location>
        <begin position="174"/>
        <end position="197"/>
    </location>
</feature>
<evidence type="ECO:0000256" key="7">
    <source>
        <dbReference type="ARBA" id="ARBA00049663"/>
    </source>
</evidence>
<sequence length="438" mass="46210">MSFLILALGILLLILLITLAKLNAFLSFIIVCLFVGLCNGMDVIAISNAVQKGMGDLLGTLIIIIGLGAMLGKLVAESGAAERIAAGLIKFSGKKNLVWALLITAFIIGIPLFYNVGFVLILPLAISIATRYKIPPVYLALPAVSALSVTHGYLPPHPSPTALVQQFHADLGLTMLYGFIVSAPCIILAGPVFAKTLKKYNNRPLESFIAPPKDEASLPGMFISILTAFMPVILISAATLTKMFFNTAGTFGKIATAVGEPAIAMLITVLFAIYTLGIRQGRKMSQIGNSLNDAAKDIAVILFIVGGAGSLKQVLTDTGISNEIAASLQNLHINPLLAAWSISAIIRVAIGSATVAGLTTAGIVAPLIASTGADPNLMVLATGAGSLFFSHVNDSGFWLFKEYFNLSIKQTMKTWSIMETIVSVVGIIAVLLLNYIIH</sequence>
<organism evidence="9 10">
    <name type="scientific">Panacibacter microcysteis</name>
    <dbReference type="NCBI Taxonomy" id="2793269"/>
    <lineage>
        <taxon>Bacteria</taxon>
        <taxon>Pseudomonadati</taxon>
        <taxon>Bacteroidota</taxon>
        <taxon>Chitinophagia</taxon>
        <taxon>Chitinophagales</taxon>
        <taxon>Chitinophagaceae</taxon>
        <taxon>Panacibacter</taxon>
    </lineage>
</organism>
<dbReference type="NCBIfam" id="TIGR00791">
    <property type="entry name" value="gntP"/>
    <property type="match status" value="1"/>
</dbReference>
<dbReference type="InterPro" id="IPR003474">
    <property type="entry name" value="Glcn_transporter"/>
</dbReference>
<evidence type="ECO:0000256" key="6">
    <source>
        <dbReference type="ARBA" id="ARBA00023136"/>
    </source>
</evidence>
<accession>A0A931E790</accession>
<evidence type="ECO:0000313" key="9">
    <source>
        <dbReference type="EMBL" id="MBG9376716.1"/>
    </source>
</evidence>
<reference evidence="9" key="1">
    <citation type="submission" date="2020-11" db="EMBL/GenBank/DDBJ databases">
        <title>Bacterial whole genome sequence for Panacibacter sp. DH6.</title>
        <authorList>
            <person name="Le V."/>
            <person name="Ko S."/>
            <person name="Ahn C.-Y."/>
            <person name="Oh H.-M."/>
        </authorList>
    </citation>
    <scope>NUCLEOTIDE SEQUENCE</scope>
    <source>
        <strain evidence="9">DH6</strain>
    </source>
</reference>
<comment type="caution">
    <text evidence="9">The sequence shown here is derived from an EMBL/GenBank/DDBJ whole genome shotgun (WGS) entry which is preliminary data.</text>
</comment>
<proteinExistence type="inferred from homology"/>
<dbReference type="RefSeq" id="WP_196990717.1">
    <property type="nucleotide sequence ID" value="NZ_JADWYR010000001.1"/>
</dbReference>
<evidence type="ECO:0000256" key="4">
    <source>
        <dbReference type="ARBA" id="ARBA00022692"/>
    </source>
</evidence>